<keyword evidence="2" id="KW-0812">Transmembrane</keyword>
<dbReference type="GO" id="GO:0016020">
    <property type="term" value="C:membrane"/>
    <property type="evidence" value="ECO:0007669"/>
    <property type="project" value="InterPro"/>
</dbReference>
<keyword evidence="6" id="KW-1185">Reference proteome</keyword>
<evidence type="ECO:0000259" key="4">
    <source>
        <dbReference type="PROSITE" id="PS51328"/>
    </source>
</evidence>
<feature type="signal peptide" evidence="3">
    <location>
        <begin position="1"/>
        <end position="19"/>
    </location>
</feature>
<dbReference type="SUPFAM" id="SSF49899">
    <property type="entry name" value="Concanavalin A-like lectins/glucanases"/>
    <property type="match status" value="1"/>
</dbReference>
<protein>
    <submittedName>
        <fullName evidence="5">Emp46 protein</fullName>
    </submittedName>
</protein>
<feature type="compositionally biased region" description="Low complexity" evidence="1">
    <location>
        <begin position="299"/>
        <end position="310"/>
    </location>
</feature>
<feature type="transmembrane region" description="Helical" evidence="2">
    <location>
        <begin position="439"/>
        <end position="458"/>
    </location>
</feature>
<proteinExistence type="predicted"/>
<dbReference type="PROSITE" id="PS51328">
    <property type="entry name" value="L_LECTIN_LIKE"/>
    <property type="match status" value="1"/>
</dbReference>
<evidence type="ECO:0000256" key="2">
    <source>
        <dbReference type="SAM" id="Phobius"/>
    </source>
</evidence>
<keyword evidence="3" id="KW-0732">Signal</keyword>
<evidence type="ECO:0000256" key="1">
    <source>
        <dbReference type="SAM" id="MobiDB-lite"/>
    </source>
</evidence>
<dbReference type="EMBL" id="BTGB01000001">
    <property type="protein sequence ID" value="GMM43657.1"/>
    <property type="molecule type" value="Genomic_DNA"/>
</dbReference>
<sequence>MGILTLFQVFLLFLLSVNAINQVPEISLDNLITIDSLNDLSKNWIPLDDTIYNEGRIILTPKPNHIAANEQGFQLGSIWSTRNPSINLQSFTIEFTARSVGSYGLTNAGLSLFLVNDNTFDINDKSNYGGPSKFNGLQILLNFDDKLGPSIKIYLNDGQQIDLNNYIGAYKYEYQASSIPMTLKLGYDSNSRTFKITCDNKLLFETNQINLSNLLSKNNVRLGISGESKKSFDKHEQFEILKLISYDSVTNELKETEDETLLALHGDYLTQQKPDMNQFIQRQQKLREQLQNQRSITESSNSNSDSSINNDISELKNSIEMIMSILEKTDQTVIQQQIFQLSKSIDRVSTNFVKFHENFQNLNNKYNELSDMFKRQFSLLDNYDTTLRSFDRVLQTQLKNTDTLDNKLSKLSSYYSSSESNKLNNNDEYKDSFANIKSLLYIILVPVLVLLGIVALWVHKLRNDIKHAKVLNYINEGFLRLILENPIALGFGVLFILTIFDEHSLYSQFQLILNH</sequence>
<keyword evidence="2" id="KW-0472">Membrane</keyword>
<dbReference type="Proteomes" id="UP001378960">
    <property type="component" value="Unassembled WGS sequence"/>
</dbReference>
<feature type="transmembrane region" description="Helical" evidence="2">
    <location>
        <begin position="478"/>
        <end position="500"/>
    </location>
</feature>
<feature type="chain" id="PRO_5043528965" evidence="3">
    <location>
        <begin position="20"/>
        <end position="515"/>
    </location>
</feature>
<dbReference type="InterPro" id="IPR005052">
    <property type="entry name" value="Lectin_leg"/>
</dbReference>
<gene>
    <name evidence="5" type="ORF">DAPK24_002320</name>
</gene>
<evidence type="ECO:0000313" key="6">
    <source>
        <dbReference type="Proteomes" id="UP001378960"/>
    </source>
</evidence>
<evidence type="ECO:0000313" key="5">
    <source>
        <dbReference type="EMBL" id="GMM43657.1"/>
    </source>
</evidence>
<accession>A0AAV5QXW8</accession>
<feature type="region of interest" description="Disordered" evidence="1">
    <location>
        <begin position="290"/>
        <end position="310"/>
    </location>
</feature>
<reference evidence="5 6" key="1">
    <citation type="journal article" date="2023" name="Elife">
        <title>Identification of key yeast species and microbe-microbe interactions impacting larval growth of Drosophila in the wild.</title>
        <authorList>
            <person name="Mure A."/>
            <person name="Sugiura Y."/>
            <person name="Maeda R."/>
            <person name="Honda K."/>
            <person name="Sakurai N."/>
            <person name="Takahashi Y."/>
            <person name="Watada M."/>
            <person name="Katoh T."/>
            <person name="Gotoh A."/>
            <person name="Gotoh Y."/>
            <person name="Taniguchi I."/>
            <person name="Nakamura K."/>
            <person name="Hayashi T."/>
            <person name="Katayama T."/>
            <person name="Uemura T."/>
            <person name="Hattori Y."/>
        </authorList>
    </citation>
    <scope>NUCLEOTIDE SEQUENCE [LARGE SCALE GENOMIC DNA]</scope>
    <source>
        <strain evidence="5 6">PK-24</strain>
    </source>
</reference>
<feature type="domain" description="L-type lectin-like" evidence="4">
    <location>
        <begin position="18"/>
        <end position="248"/>
    </location>
</feature>
<organism evidence="5 6">
    <name type="scientific">Pichia kluyveri</name>
    <name type="common">Yeast</name>
    <dbReference type="NCBI Taxonomy" id="36015"/>
    <lineage>
        <taxon>Eukaryota</taxon>
        <taxon>Fungi</taxon>
        <taxon>Dikarya</taxon>
        <taxon>Ascomycota</taxon>
        <taxon>Saccharomycotina</taxon>
        <taxon>Pichiomycetes</taxon>
        <taxon>Pichiales</taxon>
        <taxon>Pichiaceae</taxon>
        <taxon>Pichia</taxon>
    </lineage>
</organism>
<comment type="caution">
    <text evidence="5">The sequence shown here is derived from an EMBL/GenBank/DDBJ whole genome shotgun (WGS) entry which is preliminary data.</text>
</comment>
<dbReference type="InterPro" id="IPR013320">
    <property type="entry name" value="ConA-like_dom_sf"/>
</dbReference>
<dbReference type="AlphaFoldDB" id="A0AAV5QXW8"/>
<dbReference type="Gene3D" id="2.60.120.200">
    <property type="match status" value="1"/>
</dbReference>
<keyword evidence="2" id="KW-1133">Transmembrane helix</keyword>
<name>A0AAV5QXW8_PICKL</name>
<evidence type="ECO:0000256" key="3">
    <source>
        <dbReference type="SAM" id="SignalP"/>
    </source>
</evidence>